<dbReference type="EMBL" id="CAJOAX010001179">
    <property type="protein sequence ID" value="CAF3693078.1"/>
    <property type="molecule type" value="Genomic_DNA"/>
</dbReference>
<dbReference type="GO" id="GO:0005730">
    <property type="term" value="C:nucleolus"/>
    <property type="evidence" value="ECO:0007669"/>
    <property type="project" value="UniProtKB-SubCell"/>
</dbReference>
<evidence type="ECO:0000256" key="3">
    <source>
        <dbReference type="ARBA" id="ARBA00023134"/>
    </source>
</evidence>
<dbReference type="Proteomes" id="UP000663823">
    <property type="component" value="Unassembled WGS sequence"/>
</dbReference>
<feature type="region of interest" description="Disordered" evidence="8">
    <location>
        <begin position="1"/>
        <end position="67"/>
    </location>
</feature>
<dbReference type="FunFam" id="3.40.50.300:FF:000559">
    <property type="entry name" value="Nuclear/nucleolar GTPase 2"/>
    <property type="match status" value="1"/>
</dbReference>
<evidence type="ECO:0000313" key="15">
    <source>
        <dbReference type="EMBL" id="CAF3835314.1"/>
    </source>
</evidence>
<feature type="domain" description="CP-type G" evidence="9">
    <location>
        <begin position="219"/>
        <end position="380"/>
    </location>
</feature>
<dbReference type="PANTHER" id="PTHR11089:SF9">
    <property type="entry name" value="NUCLEOLAR GTP-BINDING PROTEIN 2"/>
    <property type="match status" value="1"/>
</dbReference>
<gene>
    <name evidence="15" type="ORF">FNK824_LOCUS17008</name>
    <name evidence="14" type="ORF">JBS370_LOCUS16970</name>
    <name evidence="13" type="ORF">OTI717_LOCUS12018</name>
    <name evidence="11" type="ORF">RFH988_LOCUS26210</name>
    <name evidence="12" type="ORF">SEV965_LOCUS25160</name>
    <name evidence="10" type="ORF">ZHD862_LOCUS23350</name>
</gene>
<dbReference type="InterPro" id="IPR006073">
    <property type="entry name" value="GTP-bd"/>
</dbReference>
<dbReference type="Proteomes" id="UP000663836">
    <property type="component" value="Unassembled WGS sequence"/>
</dbReference>
<evidence type="ECO:0000313" key="11">
    <source>
        <dbReference type="EMBL" id="CAF1231853.1"/>
    </source>
</evidence>
<dbReference type="EMBL" id="CAJNOU010002002">
    <property type="protein sequence ID" value="CAF1279097.1"/>
    <property type="molecule type" value="Genomic_DNA"/>
</dbReference>
<feature type="compositionally biased region" description="Basic and acidic residues" evidence="8">
    <location>
        <begin position="477"/>
        <end position="499"/>
    </location>
</feature>
<dbReference type="PRINTS" id="PR00326">
    <property type="entry name" value="GTP1OBG"/>
</dbReference>
<dbReference type="InterPro" id="IPR024929">
    <property type="entry name" value="GNL2_CP_dom"/>
</dbReference>
<dbReference type="Proteomes" id="UP000663864">
    <property type="component" value="Unassembled WGS sequence"/>
</dbReference>
<feature type="compositionally biased region" description="Polar residues" evidence="8">
    <location>
        <begin position="33"/>
        <end position="50"/>
    </location>
</feature>
<evidence type="ECO:0000313" key="14">
    <source>
        <dbReference type="EMBL" id="CAF3829586.1"/>
    </source>
</evidence>
<evidence type="ECO:0000313" key="10">
    <source>
        <dbReference type="EMBL" id="CAF1210760.1"/>
    </source>
</evidence>
<dbReference type="EMBL" id="CAJNOT010001513">
    <property type="protein sequence ID" value="CAF1210760.1"/>
    <property type="molecule type" value="Genomic_DNA"/>
</dbReference>
<dbReference type="OrthoDB" id="444945at2759"/>
<evidence type="ECO:0000256" key="8">
    <source>
        <dbReference type="SAM" id="MobiDB-lite"/>
    </source>
</evidence>
<dbReference type="EMBL" id="CAJNOO010002062">
    <property type="protein sequence ID" value="CAF1231853.1"/>
    <property type="molecule type" value="Genomic_DNA"/>
</dbReference>
<dbReference type="InterPro" id="IPR050755">
    <property type="entry name" value="TRAFAC_YlqF/YawG_RiboMat"/>
</dbReference>
<dbReference type="AlphaFoldDB" id="A0A819DGY5"/>
<dbReference type="Proteomes" id="UP000663874">
    <property type="component" value="Unassembled WGS sequence"/>
</dbReference>
<evidence type="ECO:0000256" key="4">
    <source>
        <dbReference type="ARBA" id="ARBA00023242"/>
    </source>
</evidence>
<dbReference type="Pfam" id="PF08153">
    <property type="entry name" value="NGP1NT"/>
    <property type="match status" value="1"/>
</dbReference>
<accession>A0A819DGY5</accession>
<dbReference type="Pfam" id="PF01926">
    <property type="entry name" value="MMR_HSR1"/>
    <property type="match status" value="1"/>
</dbReference>
<organism evidence="15 16">
    <name type="scientific">Rotaria sordida</name>
    <dbReference type="NCBI Taxonomy" id="392033"/>
    <lineage>
        <taxon>Eukaryota</taxon>
        <taxon>Metazoa</taxon>
        <taxon>Spiralia</taxon>
        <taxon>Gnathifera</taxon>
        <taxon>Rotifera</taxon>
        <taxon>Eurotatoria</taxon>
        <taxon>Bdelloidea</taxon>
        <taxon>Philodinida</taxon>
        <taxon>Philodinidae</taxon>
        <taxon>Rotaria</taxon>
    </lineage>
</organism>
<evidence type="ECO:0000256" key="7">
    <source>
        <dbReference type="RuleBase" id="RU364023"/>
    </source>
</evidence>
<proteinExistence type="inferred from homology"/>
<reference evidence="15" key="1">
    <citation type="submission" date="2021-02" db="EMBL/GenBank/DDBJ databases">
        <authorList>
            <person name="Nowell W R."/>
        </authorList>
    </citation>
    <scope>NUCLEOTIDE SEQUENCE</scope>
</reference>
<dbReference type="Gene3D" id="1.10.1580.10">
    <property type="match status" value="1"/>
</dbReference>
<evidence type="ECO:0000256" key="5">
    <source>
        <dbReference type="ARBA" id="ARBA00054763"/>
    </source>
</evidence>
<evidence type="ECO:0000313" key="16">
    <source>
        <dbReference type="Proteomes" id="UP000663874"/>
    </source>
</evidence>
<protein>
    <recommendedName>
        <fullName evidence="7">Nucleolar GTP-binding protein 2</fullName>
    </recommendedName>
</protein>
<name>A0A819DGY5_9BILA</name>
<dbReference type="Proteomes" id="UP000663882">
    <property type="component" value="Unassembled WGS sequence"/>
</dbReference>
<comment type="subunit">
    <text evidence="6">Interacts with LYAR and RPL23A. Interacts with the nuclear importin-beta receptor and, at a lower extent, with importin-alpha.</text>
</comment>
<dbReference type="InterPro" id="IPR027417">
    <property type="entry name" value="P-loop_NTPase"/>
</dbReference>
<keyword evidence="3 7" id="KW-0342">GTP-binding</keyword>
<feature type="region of interest" description="Disordered" evidence="8">
    <location>
        <begin position="466"/>
        <end position="564"/>
    </location>
</feature>
<comment type="caution">
    <text evidence="15">The sequence shown here is derived from an EMBL/GenBank/DDBJ whole genome shotgun (WGS) entry which is preliminary data.</text>
</comment>
<comment type="subcellular location">
    <subcellularLocation>
        <location evidence="1 7">Nucleus</location>
        <location evidence="1 7">Nucleolus</location>
    </subcellularLocation>
</comment>
<dbReference type="CDD" id="cd01858">
    <property type="entry name" value="NGP_1"/>
    <property type="match status" value="1"/>
</dbReference>
<comment type="function">
    <text evidence="5">GTPase that associates with pre-60S ribosomal subunits in the nucleolus and is required for their nuclear export and maturation. May promote cell proliferation possibly by increasing p53/TP53 protein levels, and consequently those of its downstream product CDKN1A/p21, and decreasing RPL23A protein levels.</text>
</comment>
<dbReference type="InterPro" id="IPR023179">
    <property type="entry name" value="GTP-bd_ortho_bundle_sf"/>
</dbReference>
<feature type="compositionally biased region" description="Basic residues" evidence="8">
    <location>
        <begin position="510"/>
        <end position="522"/>
    </location>
</feature>
<dbReference type="EMBL" id="CAJOBD010001763">
    <property type="protein sequence ID" value="CAF3829586.1"/>
    <property type="molecule type" value="Genomic_DNA"/>
</dbReference>
<evidence type="ECO:0000256" key="6">
    <source>
        <dbReference type="ARBA" id="ARBA00065814"/>
    </source>
</evidence>
<dbReference type="InterPro" id="IPR030378">
    <property type="entry name" value="G_CP_dom"/>
</dbReference>
<keyword evidence="4 7" id="KW-0539">Nucleus</keyword>
<evidence type="ECO:0000256" key="2">
    <source>
        <dbReference type="ARBA" id="ARBA00022741"/>
    </source>
</evidence>
<dbReference type="PANTHER" id="PTHR11089">
    <property type="entry name" value="GTP-BINDING PROTEIN-RELATED"/>
    <property type="match status" value="1"/>
</dbReference>
<feature type="compositionally biased region" description="Low complexity" evidence="8">
    <location>
        <begin position="11"/>
        <end position="32"/>
    </location>
</feature>
<dbReference type="InterPro" id="IPR012971">
    <property type="entry name" value="NOG2_N_dom"/>
</dbReference>
<dbReference type="Proteomes" id="UP000663889">
    <property type="component" value="Unassembled WGS sequence"/>
</dbReference>
<comment type="similarity">
    <text evidence="7">Belongs to the TRAFAC class YlqF/YawG GTPase family. NOG2 subfamily.</text>
</comment>
<dbReference type="Gene3D" id="3.40.50.300">
    <property type="entry name" value="P-loop containing nucleotide triphosphate hydrolases"/>
    <property type="match status" value="1"/>
</dbReference>
<dbReference type="SUPFAM" id="SSF52540">
    <property type="entry name" value="P-loop containing nucleoside triphosphate hydrolases"/>
    <property type="match status" value="1"/>
</dbReference>
<dbReference type="FunFam" id="1.10.1580.10:FF:000001">
    <property type="entry name" value="Nucleolar GTP-binding protein 2"/>
    <property type="match status" value="1"/>
</dbReference>
<keyword evidence="2 7" id="KW-0547">Nucleotide-binding</keyword>
<sequence length="564" mass="64708">MSKNKKRKNQSSPSKAPSTSHSLSLKNRSSSKATTSSINGAKIRSQSTVKRLQMYRGGKPKRDPSGRIVQSALFQERLPSGTQARVAPNRQWFNNSRVVTQTSLQKFQAALSTTLADPYQVVMKQTQLPVTLLNEKGKQKRVHILDVESYESTFGPKSQRKRPSNVAGGDDMEALVVHVEQKQNEYDQDKDLDLVREHDGIKQETINPLFKAGQSKRIWKELYKVIDSSDVVIQVLDARNPEGTRCRQVESYLKKEKAYKHLIFILNKCDLVPVWVTQRWVAILSRSYPTLAFHANMRKSFGKQALIQLLRQFSRLHQDKKQISVGFIGYPNVGKSSVINTLRSQKVCNVAPIAGETKVWQYITLMKRIFLIDCPGIVYPADDSETEIVLKGVVRVENVPQPDQYIDELLKRVKHEYIIKTYSIDEFTTAEDFLEKLARKMGKLLKGAEPDLQTVAKMVLNDYQRGKLPHYVPPPEDPNRQENDEMKSQKEPVEEKKNDDEQENEETIKSKSKKDKKKRKKTGSNFYETHNAKNRPRKQQQEDSSNDDSDDDHGAKKKKKKKKR</sequence>
<evidence type="ECO:0000313" key="12">
    <source>
        <dbReference type="EMBL" id="CAF1279097.1"/>
    </source>
</evidence>
<evidence type="ECO:0000313" key="13">
    <source>
        <dbReference type="EMBL" id="CAF3693078.1"/>
    </source>
</evidence>
<dbReference type="EMBL" id="CAJOBE010002649">
    <property type="protein sequence ID" value="CAF3835314.1"/>
    <property type="molecule type" value="Genomic_DNA"/>
</dbReference>
<evidence type="ECO:0000256" key="1">
    <source>
        <dbReference type="ARBA" id="ARBA00004604"/>
    </source>
</evidence>
<evidence type="ECO:0000259" key="9">
    <source>
        <dbReference type="PROSITE" id="PS51721"/>
    </source>
</evidence>
<dbReference type="GO" id="GO:0005525">
    <property type="term" value="F:GTP binding"/>
    <property type="evidence" value="ECO:0007669"/>
    <property type="project" value="UniProtKB-KW"/>
</dbReference>
<feature type="compositionally biased region" description="Basic residues" evidence="8">
    <location>
        <begin position="555"/>
        <end position="564"/>
    </location>
</feature>
<dbReference type="PROSITE" id="PS51721">
    <property type="entry name" value="G_CP"/>
    <property type="match status" value="1"/>
</dbReference>